<accession>A0A7G9RD36</accession>
<dbReference type="KEGG" id="nmes:H9L09_03470"/>
<dbReference type="PIRSF" id="PIRSF008502">
    <property type="entry name" value="UCP008502"/>
    <property type="match status" value="1"/>
</dbReference>
<gene>
    <name evidence="1" type="ORF">H9L09_03470</name>
</gene>
<dbReference type="Pfam" id="PF08002">
    <property type="entry name" value="DUF1697"/>
    <property type="match status" value="1"/>
</dbReference>
<keyword evidence="2" id="KW-1185">Reference proteome</keyword>
<evidence type="ECO:0000313" key="1">
    <source>
        <dbReference type="EMBL" id="QNN53511.1"/>
    </source>
</evidence>
<dbReference type="InterPro" id="IPR012545">
    <property type="entry name" value="DUF1697"/>
</dbReference>
<dbReference type="PANTHER" id="PTHR36439">
    <property type="entry name" value="BLL4334 PROTEIN"/>
    <property type="match status" value="1"/>
</dbReference>
<dbReference type="PANTHER" id="PTHR36439:SF1">
    <property type="entry name" value="DUF1697 DOMAIN-CONTAINING PROTEIN"/>
    <property type="match status" value="1"/>
</dbReference>
<reference evidence="1 2" key="1">
    <citation type="submission" date="2020-08" db="EMBL/GenBank/DDBJ databases">
        <title>Genome sequence of Nocardioides mesophilus KACC 16243T.</title>
        <authorList>
            <person name="Hyun D.-W."/>
            <person name="Bae J.-W."/>
        </authorList>
    </citation>
    <scope>NUCLEOTIDE SEQUENCE [LARGE SCALE GENOMIC DNA]</scope>
    <source>
        <strain evidence="1 2">KACC 16243</strain>
    </source>
</reference>
<sequence length="183" mass="19726">MGGVADYVAFLRAINLGKNRKFPMAEVKACLAAGGFSDVETYIASGNVRVGSSMRSPGNVAAELERLFEADRGFAVPTVVMTPRELRQVYDDAVGLEPPFGAAEVRRYVTLAKEPVPADAAAEIHALEAEGEVARVVGRAVHLWIRAGYQNARLNNARLERAVGVATTRDLKVITTLAERWGS</sequence>
<protein>
    <submittedName>
        <fullName evidence="1">DUF1697 domain-containing protein</fullName>
    </submittedName>
</protein>
<dbReference type="AlphaFoldDB" id="A0A7G9RD36"/>
<evidence type="ECO:0000313" key="2">
    <source>
        <dbReference type="Proteomes" id="UP000515947"/>
    </source>
</evidence>
<dbReference type="Gene3D" id="3.30.70.1280">
    <property type="entry name" value="SP0830-like domains"/>
    <property type="match status" value="1"/>
</dbReference>
<dbReference type="SUPFAM" id="SSF160379">
    <property type="entry name" value="SP0830-like"/>
    <property type="match status" value="1"/>
</dbReference>
<organism evidence="1 2">
    <name type="scientific">Nocardioides mesophilus</name>
    <dbReference type="NCBI Taxonomy" id="433659"/>
    <lineage>
        <taxon>Bacteria</taxon>
        <taxon>Bacillati</taxon>
        <taxon>Actinomycetota</taxon>
        <taxon>Actinomycetes</taxon>
        <taxon>Propionibacteriales</taxon>
        <taxon>Nocardioidaceae</taxon>
        <taxon>Nocardioides</taxon>
    </lineage>
</organism>
<dbReference type="Proteomes" id="UP000515947">
    <property type="component" value="Chromosome"/>
</dbReference>
<dbReference type="RefSeq" id="WP_187579353.1">
    <property type="nucleotide sequence ID" value="NZ_CP060713.1"/>
</dbReference>
<name>A0A7G9RD36_9ACTN</name>
<proteinExistence type="predicted"/>
<dbReference type="EMBL" id="CP060713">
    <property type="protein sequence ID" value="QNN53511.1"/>
    <property type="molecule type" value="Genomic_DNA"/>
</dbReference>